<gene>
    <name evidence="1" type="ORF">L6164_031563</name>
</gene>
<keyword evidence="2" id="KW-1185">Reference proteome</keyword>
<proteinExistence type="predicted"/>
<accession>A0ACB9LGL1</accession>
<name>A0ACB9LGL1_BAUVA</name>
<dbReference type="EMBL" id="CM039437">
    <property type="protein sequence ID" value="KAI4308492.1"/>
    <property type="molecule type" value="Genomic_DNA"/>
</dbReference>
<comment type="caution">
    <text evidence="1">The sequence shown here is derived from an EMBL/GenBank/DDBJ whole genome shotgun (WGS) entry which is preliminary data.</text>
</comment>
<reference evidence="1 2" key="1">
    <citation type="journal article" date="2022" name="DNA Res.">
        <title>Chromosomal-level genome assembly of the orchid tree Bauhinia variegata (Leguminosae; Cercidoideae) supports the allotetraploid origin hypothesis of Bauhinia.</title>
        <authorList>
            <person name="Zhong Y."/>
            <person name="Chen Y."/>
            <person name="Zheng D."/>
            <person name="Pang J."/>
            <person name="Liu Y."/>
            <person name="Luo S."/>
            <person name="Meng S."/>
            <person name="Qian L."/>
            <person name="Wei D."/>
            <person name="Dai S."/>
            <person name="Zhou R."/>
        </authorList>
    </citation>
    <scope>NUCLEOTIDE SEQUENCE [LARGE SCALE GENOMIC DNA]</scope>
    <source>
        <strain evidence="1">BV-YZ2020</strain>
    </source>
</reference>
<sequence>MTAVGEGFAASLASEASKGLFLLAKRHAGYCFHFKRYVEEFQTKLKNLESTENDALERERSAKENNEEITDVAKNWLGKAKDLIDAAEELKKKIEKPSMCAIGWCPNCIRRHGLGKKAAEIILELNKHNIDFKSDHFSRPAPPLGMEFHAHINFIDLESRKVAYDELWMALQDEEKMRIGVYAMGGSGKTTLVKELGYKAEKEKLFHKVAFVIVSNTLDVRRIQENIASQLGLTFRFSQESDRAKELWSRMTNGDKILIIFDDVWEKLDFKYIGIPFDEKHKSCKVLFTTRSVGVCTSMECQLNIQLSVLTEEDSWKLFQKYANINNDPSVPLYVAKEIARECKGLPVAIASLASTLKDNEPQEWEYALSTLKNSEPLIGIDEHLIEIYSCLRLSYANLKSREAQELFLLCSFFPEDDEIPVEDLTRYAIGLHLFGHDCSIMKARRLTLKAKKTLTDSCLLLNVESGEECVKMHDLIREVAQWIANKEIKEITGSKIDEDALDRTRYLWFHVNNDLLNQLNYPKLEVLMISVEIGQNISLKMKEGFFRGLHNLRVFILKMTLRLVSIKLPQSIQFLKGLRILCLDGLKLSNISIIGSLKSLESFELRNCEIDELPSEMVELNNLRLLDLSNCTILQNPFEVIGRFMQLEELYYFTEFLSVGWKIDGENISNFFGENCRLTNLARYRIQIGNLDDKLGEQLIPRGLSIDCFHPFTSNATLKSLVRRAEYLSLNKIKGGYKNIVPDVVQAVGGKIQWTKLRVRSCVDIECLIDASNVSSQDAGMLTALIELQVSSMDNLKEVCRGTPPSGFLEKLEKLHVDSCNQLHSILFVGRLNLRNLKAVEVRHCLMLTSLFTLSVALSLELLEKLYVYSCSGLKYIIADERGCEKDVFNQEISYTSIFSKLKSLVILNCENLEFIFPVCLARRLVLLEEIQIKDAAKLKYIFGQFQDEGGSLHKNDKEIMLPSLQKIILWDIPNFNSIFPMHCHLKDFPEMEATRLEATTPKALHSSQNHDTTWYTSAVQCLPRKLLVHCFQMEATALDTTTSKDASILSTSVELKVSLMDNLKELCDSTPPSGILEKLEKLIVIGCYQLRSISFGGNLNLCSLKDVKVESCSVLTSLFTVSVALSLVQLEKLHISACKGLEYIIADEKEWKNDNYNAKISSGSIFQKLKSVEIDECESLEFIFPVCLAGKLVRLELIRIKCAAKLKHIFGEFQNEGKGKPFLQNGEMMLPSLEKIVMNEIPNFNSIFPMYCNPKDCTEVEAISLEATTTMELQTTRLIPYASSVQYCLSRQLLNMCHIREMYLISLPTTVVSLFSLSTAQNMLLEQLIVRECHGLKHIITDVEEVDFEHMSYDSILPELRNLDIEECNLLEFILPACFAHCASNLMYLRINKGLELKSVFGQCYHLSHQDGNVIHMKHLALKELRLWDCPKLSTCKFINDFMICSDAREPDFITTKAILRKGFNLETVKILEVKGCPIFFPEHRNKGDEVLPQLSTSVTLLPIAPSNLPEYPNIVEGKEAKQEEKPTTFADNQKPDMLVVQPREVEETDERSYKFSIGTVHSGTNQTTLQRNERRTIRVKRSVRNRKGEIAQKGFALEKPGMELVDEQKQLLSVPILMDQQRNALAVTEITTEIQEKITNAASSEIIGGKVQREKNEMATSSSDSETGSLLSEGEITVSQTETSRVLAITTSLNPNEYQNAGDSPKEPFTLGSQYNATLIKETKEEVVTEHITTCAESRDAPLETSTNQAINMMKMFMGTMAVLLQFLFQGTSQVALQFTNIDLSLGETPKQLYLSAAPQSIHMNEKIQESSSNPLVDLPSTSSKFPSGDAQDVSSSTQHNVTPVEVEREMAINQDASPQTFIEDDINMNKNLHGGNPLEDPPSRDSTSGTSGEAPKELSTSVTVPPIASSTSLLLSISLPPIGASPSEVEPQSSYAAQQIITPVEEYAAFRDIGVIKKKHIPLLEQAMANHPSLWDWHKRYKRSQMKHLGYTILGDMLEFLASTRWRDLTQEKKAEFESLVDEIEMFRFDIQWLDSTRAMIKQSKIDEETINQMKTLEVKEAEQQNELEVLEACLHKVKMELSITKSQLLNIRSELGNLDNFLGFRPFV</sequence>
<organism evidence="1 2">
    <name type="scientific">Bauhinia variegata</name>
    <name type="common">Purple orchid tree</name>
    <name type="synonym">Phanera variegata</name>
    <dbReference type="NCBI Taxonomy" id="167791"/>
    <lineage>
        <taxon>Eukaryota</taxon>
        <taxon>Viridiplantae</taxon>
        <taxon>Streptophyta</taxon>
        <taxon>Embryophyta</taxon>
        <taxon>Tracheophyta</taxon>
        <taxon>Spermatophyta</taxon>
        <taxon>Magnoliopsida</taxon>
        <taxon>eudicotyledons</taxon>
        <taxon>Gunneridae</taxon>
        <taxon>Pentapetalae</taxon>
        <taxon>rosids</taxon>
        <taxon>fabids</taxon>
        <taxon>Fabales</taxon>
        <taxon>Fabaceae</taxon>
        <taxon>Cercidoideae</taxon>
        <taxon>Cercideae</taxon>
        <taxon>Bauhiniinae</taxon>
        <taxon>Bauhinia</taxon>
    </lineage>
</organism>
<evidence type="ECO:0000313" key="1">
    <source>
        <dbReference type="EMBL" id="KAI4308492.1"/>
    </source>
</evidence>
<protein>
    <submittedName>
        <fullName evidence="1">Uncharacterized protein</fullName>
    </submittedName>
</protein>
<dbReference type="Proteomes" id="UP000828941">
    <property type="component" value="Chromosome 12"/>
</dbReference>
<evidence type="ECO:0000313" key="2">
    <source>
        <dbReference type="Proteomes" id="UP000828941"/>
    </source>
</evidence>